<evidence type="ECO:0000313" key="5">
    <source>
        <dbReference type="EMBL" id="ABA55566.1"/>
    </source>
</evidence>
<dbReference type="InterPro" id="IPR022796">
    <property type="entry name" value="Chloroa_b-bind"/>
</dbReference>
<dbReference type="GO" id="GO:0009507">
    <property type="term" value="C:chloroplast"/>
    <property type="evidence" value="ECO:0007669"/>
    <property type="project" value="UniProtKB-SubCell"/>
</dbReference>
<keyword evidence="2" id="KW-0150">Chloroplast</keyword>
<feature type="chain" id="PRO_5004209792" evidence="4">
    <location>
        <begin position="18"/>
        <end position="259"/>
    </location>
</feature>
<name>Q2IA29_KARVE</name>
<comment type="subcellular location">
    <subcellularLocation>
        <location evidence="1">Plastid</location>
        <location evidence="1">Chloroplast</location>
    </subcellularLocation>
</comment>
<organism evidence="5">
    <name type="scientific">Karlodinium veneficum</name>
    <name type="common">Dinoflagellate</name>
    <name type="synonym">Karlodinium micrum</name>
    <dbReference type="NCBI Taxonomy" id="407301"/>
    <lineage>
        <taxon>Eukaryota</taxon>
        <taxon>Sar</taxon>
        <taxon>Alveolata</taxon>
        <taxon>Dinophyceae</taxon>
        <taxon>Gymnodiniales</taxon>
        <taxon>Kareniaceae</taxon>
        <taxon>Karlodinium</taxon>
    </lineage>
</organism>
<dbReference type="EMBL" id="DQ118622">
    <property type="protein sequence ID" value="ABA55566.1"/>
    <property type="molecule type" value="mRNA"/>
</dbReference>
<evidence type="ECO:0000256" key="2">
    <source>
        <dbReference type="ARBA" id="ARBA00022528"/>
    </source>
</evidence>
<protein>
    <submittedName>
        <fullName evidence="5">Chloroplast light harvesting protein isoform 11</fullName>
    </submittedName>
</protein>
<evidence type="ECO:0000256" key="4">
    <source>
        <dbReference type="SAM" id="SignalP"/>
    </source>
</evidence>
<dbReference type="SUPFAM" id="SSF103511">
    <property type="entry name" value="Chlorophyll a-b binding protein"/>
    <property type="match status" value="1"/>
</dbReference>
<accession>Q2IA29</accession>
<keyword evidence="3" id="KW-0934">Plastid</keyword>
<evidence type="ECO:0000256" key="1">
    <source>
        <dbReference type="ARBA" id="ARBA00004229"/>
    </source>
</evidence>
<sequence length="259" mass="28621">MMRSMKLILCLMSTCHARRVQSVGQENGARDWELQNIALQLNDAELGMVNLKHAMLDPSLLAEVARHLRNPEGQAELIKMLANPGFQQQMKALIETNGAPADFLRPEFYAEDRKTEDRSPPDSLASLLLALSPTSARVASARANVRMDSLSDLKEQAKALNPIVGYWDPLKLAEGDLWGQGGDATIGFLRHAEIKHGRVAMAGFVGYCIHENGYHWPWALSKSLPDYSSFEGLSAPGSLGRNPYCEQSSRYLSSSGFFE</sequence>
<feature type="signal peptide" evidence="4">
    <location>
        <begin position="1"/>
        <end position="17"/>
    </location>
</feature>
<keyword evidence="4" id="KW-0732">Signal</keyword>
<dbReference type="Pfam" id="PF00504">
    <property type="entry name" value="Chloroa_b-bind"/>
    <property type="match status" value="1"/>
</dbReference>
<dbReference type="AlphaFoldDB" id="Q2IA29"/>
<dbReference type="Gene3D" id="1.10.3460.10">
    <property type="entry name" value="Chlorophyll a/b binding protein domain"/>
    <property type="match status" value="1"/>
</dbReference>
<evidence type="ECO:0000256" key="3">
    <source>
        <dbReference type="ARBA" id="ARBA00022640"/>
    </source>
</evidence>
<proteinExistence type="evidence at transcript level"/>
<reference evidence="5" key="1">
    <citation type="journal article" date="2006" name="J. Mol. Biol.">
        <title>A tertiary plastid uses genes from two endosymbionts.</title>
        <authorList>
            <person name="Patron N.J."/>
            <person name="Waller R.F."/>
            <person name="Keeling P.J."/>
        </authorList>
    </citation>
    <scope>NUCLEOTIDE SEQUENCE</scope>
    <source>
        <strain evidence="5">2474</strain>
    </source>
</reference>
<feature type="non-terminal residue" evidence="5">
    <location>
        <position position="259"/>
    </location>
</feature>